<sequence length="231" mass="26809">MDCKAGKQGFEFAGYQRPYKTCMPCRFKHSDPEDVPLDRMVLLEDLNTLYSIERVVDDDDAIERVNNDEDPISDEELINCILEKVRACDQYIYFLKNVGIPALSSHISSTAYCHRSTGLQQQIPAHLARRFNPRLPIFEYNGRIKGVINKEHGYVHLNVNHSMNHGCINSQEMSIRHECPEVTRAFPRERANNREHTAASLYTACRYTTRGANNLKRVIVWMKIDWYQLKC</sequence>
<proteinExistence type="predicted"/>
<evidence type="ECO:0000313" key="1">
    <source>
        <dbReference type="EMBL" id="KAI9246961.1"/>
    </source>
</evidence>
<protein>
    <submittedName>
        <fullName evidence="1">Uncharacterized protein</fullName>
    </submittedName>
</protein>
<evidence type="ECO:0000313" key="2">
    <source>
        <dbReference type="Proteomes" id="UP001209540"/>
    </source>
</evidence>
<dbReference type="EMBL" id="JAIXMP010000044">
    <property type="protein sequence ID" value="KAI9246961.1"/>
    <property type="molecule type" value="Genomic_DNA"/>
</dbReference>
<dbReference type="Proteomes" id="UP001209540">
    <property type="component" value="Unassembled WGS sequence"/>
</dbReference>
<keyword evidence="2" id="KW-1185">Reference proteome</keyword>
<dbReference type="AlphaFoldDB" id="A0AAD5P866"/>
<comment type="caution">
    <text evidence="1">The sequence shown here is derived from an EMBL/GenBank/DDBJ whole genome shotgun (WGS) entry which is preliminary data.</text>
</comment>
<name>A0AAD5P866_9FUNG</name>
<reference evidence="1" key="1">
    <citation type="journal article" date="2022" name="IScience">
        <title>Evolution of zygomycete secretomes and the origins of terrestrial fungal ecologies.</title>
        <authorList>
            <person name="Chang Y."/>
            <person name="Wang Y."/>
            <person name="Mondo S."/>
            <person name="Ahrendt S."/>
            <person name="Andreopoulos W."/>
            <person name="Barry K."/>
            <person name="Beard J."/>
            <person name="Benny G.L."/>
            <person name="Blankenship S."/>
            <person name="Bonito G."/>
            <person name="Cuomo C."/>
            <person name="Desiro A."/>
            <person name="Gervers K.A."/>
            <person name="Hundley H."/>
            <person name="Kuo A."/>
            <person name="LaButti K."/>
            <person name="Lang B.F."/>
            <person name="Lipzen A."/>
            <person name="O'Donnell K."/>
            <person name="Pangilinan J."/>
            <person name="Reynolds N."/>
            <person name="Sandor L."/>
            <person name="Smith M.E."/>
            <person name="Tsang A."/>
            <person name="Grigoriev I.V."/>
            <person name="Stajich J.E."/>
            <person name="Spatafora J.W."/>
        </authorList>
    </citation>
    <scope>NUCLEOTIDE SEQUENCE</scope>
    <source>
        <strain evidence="1">RSA 2281</strain>
    </source>
</reference>
<reference evidence="1" key="2">
    <citation type="submission" date="2023-02" db="EMBL/GenBank/DDBJ databases">
        <authorList>
            <consortium name="DOE Joint Genome Institute"/>
            <person name="Mondo S.J."/>
            <person name="Chang Y."/>
            <person name="Wang Y."/>
            <person name="Ahrendt S."/>
            <person name="Andreopoulos W."/>
            <person name="Barry K."/>
            <person name="Beard J."/>
            <person name="Benny G.L."/>
            <person name="Blankenship S."/>
            <person name="Bonito G."/>
            <person name="Cuomo C."/>
            <person name="Desiro A."/>
            <person name="Gervers K.A."/>
            <person name="Hundley H."/>
            <person name="Kuo A."/>
            <person name="LaButti K."/>
            <person name="Lang B.F."/>
            <person name="Lipzen A."/>
            <person name="O'Donnell K."/>
            <person name="Pangilinan J."/>
            <person name="Reynolds N."/>
            <person name="Sandor L."/>
            <person name="Smith M.W."/>
            <person name="Tsang A."/>
            <person name="Grigoriev I.V."/>
            <person name="Stajich J.E."/>
            <person name="Spatafora J.W."/>
        </authorList>
    </citation>
    <scope>NUCLEOTIDE SEQUENCE</scope>
    <source>
        <strain evidence="1">RSA 2281</strain>
    </source>
</reference>
<gene>
    <name evidence="1" type="ORF">BDA99DRAFT_576497</name>
</gene>
<organism evidence="1 2">
    <name type="scientific">Phascolomyces articulosus</name>
    <dbReference type="NCBI Taxonomy" id="60185"/>
    <lineage>
        <taxon>Eukaryota</taxon>
        <taxon>Fungi</taxon>
        <taxon>Fungi incertae sedis</taxon>
        <taxon>Mucoromycota</taxon>
        <taxon>Mucoromycotina</taxon>
        <taxon>Mucoromycetes</taxon>
        <taxon>Mucorales</taxon>
        <taxon>Lichtheimiaceae</taxon>
        <taxon>Phascolomyces</taxon>
    </lineage>
</organism>
<accession>A0AAD5P866</accession>